<dbReference type="PANTHER" id="PTHR43439:SF2">
    <property type="entry name" value="ENZYME, PUTATIVE (JCVI)-RELATED"/>
    <property type="match status" value="1"/>
</dbReference>
<dbReference type="Pfam" id="PF07993">
    <property type="entry name" value="NAD_binding_4"/>
    <property type="match status" value="1"/>
</dbReference>
<dbReference type="InterPro" id="IPR036736">
    <property type="entry name" value="ACP-like_sf"/>
</dbReference>
<accession>A0A146EX66</accession>
<keyword evidence="1" id="KW-0596">Phosphopantetheine</keyword>
<feature type="domain" description="Carrier" evidence="4">
    <location>
        <begin position="698"/>
        <end position="781"/>
    </location>
</feature>
<dbReference type="InterPro" id="IPR000873">
    <property type="entry name" value="AMP-dep_synth/lig_dom"/>
</dbReference>
<dbReference type="Pfam" id="PF23562">
    <property type="entry name" value="AMP-binding_C_3"/>
    <property type="match status" value="1"/>
</dbReference>
<dbReference type="InterPro" id="IPR042099">
    <property type="entry name" value="ANL_N_sf"/>
</dbReference>
<dbReference type="PANTHER" id="PTHR43439">
    <property type="entry name" value="PHENYLACETATE-COENZYME A LIGASE"/>
    <property type="match status" value="1"/>
</dbReference>
<dbReference type="Pfam" id="PF00550">
    <property type="entry name" value="PP-binding"/>
    <property type="match status" value="1"/>
</dbReference>
<reference evidence="5 6" key="1">
    <citation type="journal article" date="2016" name="DNA Res.">
        <title>Genome sequence of Aspergillus luchuensis NBRC 4314.</title>
        <authorList>
            <person name="Yamada O."/>
            <person name="Machida M."/>
            <person name="Hosoyama A."/>
            <person name="Goto M."/>
            <person name="Takahashi T."/>
            <person name="Futagami T."/>
            <person name="Yamagata Y."/>
            <person name="Takeuchi M."/>
            <person name="Kobayashi T."/>
            <person name="Koike H."/>
            <person name="Abe K."/>
            <person name="Asai K."/>
            <person name="Arita M."/>
            <person name="Fujita N."/>
            <person name="Fukuda K."/>
            <person name="Higa K."/>
            <person name="Horikawa H."/>
            <person name="Ishikawa T."/>
            <person name="Jinno K."/>
            <person name="Kato Y."/>
            <person name="Kirimura K."/>
            <person name="Mizutani O."/>
            <person name="Nakasone K."/>
            <person name="Sano M."/>
            <person name="Shiraishi Y."/>
            <person name="Tsukahara M."/>
            <person name="Gomi K."/>
        </authorList>
    </citation>
    <scope>NUCLEOTIDE SEQUENCE [LARGE SCALE GENOMIC DNA]</scope>
    <source>
        <strain evidence="5 6">RIB 2604</strain>
    </source>
</reference>
<dbReference type="PROSITE" id="PS00455">
    <property type="entry name" value="AMP_BINDING"/>
    <property type="match status" value="1"/>
</dbReference>
<proteinExistence type="predicted"/>
<reference evidence="6" key="2">
    <citation type="submission" date="2016-02" db="EMBL/GenBank/DDBJ databases">
        <title>Genome sequencing of Aspergillus luchuensis NBRC 4314.</title>
        <authorList>
            <person name="Yamada O."/>
        </authorList>
    </citation>
    <scope>NUCLEOTIDE SEQUENCE [LARGE SCALE GENOMIC DNA]</scope>
    <source>
        <strain evidence="6">RIB 2604</strain>
    </source>
</reference>
<name>A0A146EX66_ASPKA</name>
<organism evidence="5 6">
    <name type="scientific">Aspergillus kawachii</name>
    <name type="common">White koji mold</name>
    <name type="synonym">Aspergillus awamori var. kawachi</name>
    <dbReference type="NCBI Taxonomy" id="1069201"/>
    <lineage>
        <taxon>Eukaryota</taxon>
        <taxon>Fungi</taxon>
        <taxon>Dikarya</taxon>
        <taxon>Ascomycota</taxon>
        <taxon>Pezizomycotina</taxon>
        <taxon>Eurotiomycetes</taxon>
        <taxon>Eurotiomycetidae</taxon>
        <taxon>Eurotiales</taxon>
        <taxon>Aspergillaceae</taxon>
        <taxon>Aspergillus</taxon>
        <taxon>Aspergillus subgen. Circumdati</taxon>
    </lineage>
</organism>
<sequence>MTPSGNSNQEGEDSAESGGSDRAGEPADYVKTSKQMKDSGAKGSIPRQTSICRTMELSIRSMMANRRTKRPAEVWKYIVAVSLGIKPSGVRLVNSYKIIHQILYQAAARGVKYQGKTTRSSDSVTMAPNIPVPRKRLLTTEIDAIAESNPERRFCVMPRGSELSDGLQEISIEALSRGINFLCWWIEAQTGIDAPVGSTVAYMGANDIRYFIFIVACHKTGYKVGYSRLRGRSACILTFLNQPLLLSSKNSDEAQLYLLHETKCNRFFYTAERERKVAELKQLCPELNIIELPRLDAILKGQEGSRFYPFTQSYEEAEDEVFLIVHSSGSTGMPKPIALTHGYFSALDAIVHLPRPGDRRLTIFCDLSPDNLVLSVVPFFHMMGIVAFTTSIFHSVPFLYGPEKPLSVDFLTDLIKFGRPTTALLPPSILDDVSLSEEALLTLGTMESVYFGGAPLSSETGDKVRKYTKLITALGSTETNLIPSIVPEKDEDYGYLEWNPNYGAVMEPVGDDIYELVIPRPTTRDYHGICHTFPSFTEYHTKDLFTRHPSNPRLWKHHGRLDDVIVLSNGFKFNPVILETMIEAHPLISRALVVGKGQFHTALLVEPYWDAFNSYLDPNSFIDDIWPAIEEANKTIAAHGRIMKDKIALSKRDKPFQTTPKGSTRRAAVVKDYANEIDAIYTMSDEGTLAVDELPANPDLSNLSEYIHDLVTKTLQRSGFGPQEDLYKLGLDSLQTIQVAKYLRSALFAHCGGPSAVELTTQMVYANPTVEKLAQLLLRVLNGDNATDVSRPEKLNSLIEKYTSSLPIQGFMTDQPTKAPTKSPIILTGSTGSLGTYLLHTLLEDPSVAKVYCFNRSDAQSKQETIFQQKGLHIIPNALEKVEYLTVSFSDPHFGLPLPKYNALLTTVTTIIHNAWKVDFNHSVDSFEDPHIRSVRHFIDFSLRSTHHAHVHFISSVGTVGAWTWDMGSTIPESPLEDSKACPSQGYGESKYISERICHEASRRSGVPTTVYRVGQIAGPTTIEGLWNPQDWLPTIIKTSKAIGLVPDTLGSRSVDWIAVDTLARIITEVIHTRAVTVSSASPHAVFHLVNPSKTTWEALVPTVQDMYPDMEPVGFTTWVKHLEKLSMKSPSEQEIAEKPALKLLEFYREFAEGATLLVPLEVDRAKEASETMAALGPVTGDDMRNWLKQWSF</sequence>
<dbReference type="InterPro" id="IPR036291">
    <property type="entry name" value="NAD(P)-bd_dom_sf"/>
</dbReference>
<evidence type="ECO:0000256" key="1">
    <source>
        <dbReference type="ARBA" id="ARBA00022450"/>
    </source>
</evidence>
<dbReference type="AlphaFoldDB" id="A0A146EX66"/>
<keyword evidence="2" id="KW-0597">Phosphoprotein</keyword>
<gene>
    <name evidence="5" type="ORF">RIB2604_00100790</name>
</gene>
<evidence type="ECO:0000259" key="4">
    <source>
        <dbReference type="PROSITE" id="PS50075"/>
    </source>
</evidence>
<evidence type="ECO:0000313" key="5">
    <source>
        <dbReference type="EMBL" id="GAT18585.1"/>
    </source>
</evidence>
<feature type="region of interest" description="Disordered" evidence="3">
    <location>
        <begin position="1"/>
        <end position="45"/>
    </location>
</feature>
<dbReference type="Proteomes" id="UP000075230">
    <property type="component" value="Unassembled WGS sequence"/>
</dbReference>
<dbReference type="InterPro" id="IPR009081">
    <property type="entry name" value="PP-bd_ACP"/>
</dbReference>
<dbReference type="Pfam" id="PF00501">
    <property type="entry name" value="AMP-binding"/>
    <property type="match status" value="1"/>
</dbReference>
<protein>
    <submittedName>
        <fullName evidence="5">NRPS-like enzyme</fullName>
    </submittedName>
</protein>
<dbReference type="Gene3D" id="1.10.1200.10">
    <property type="entry name" value="ACP-like"/>
    <property type="match status" value="1"/>
</dbReference>
<dbReference type="EMBL" id="BCWF01000001">
    <property type="protein sequence ID" value="GAT18585.1"/>
    <property type="molecule type" value="Genomic_DNA"/>
</dbReference>
<evidence type="ECO:0000256" key="2">
    <source>
        <dbReference type="ARBA" id="ARBA00022553"/>
    </source>
</evidence>
<dbReference type="VEuPathDB" id="FungiDB:ASPFODRAFT_72406"/>
<evidence type="ECO:0000313" key="6">
    <source>
        <dbReference type="Proteomes" id="UP000075230"/>
    </source>
</evidence>
<dbReference type="Gene3D" id="3.40.50.12780">
    <property type="entry name" value="N-terminal domain of ligase-like"/>
    <property type="match status" value="1"/>
</dbReference>
<dbReference type="InterPro" id="IPR020845">
    <property type="entry name" value="AMP-binding_CS"/>
</dbReference>
<dbReference type="SUPFAM" id="SSF47336">
    <property type="entry name" value="ACP-like"/>
    <property type="match status" value="1"/>
</dbReference>
<dbReference type="InterPro" id="IPR013120">
    <property type="entry name" value="FAR_NAD-bd"/>
</dbReference>
<evidence type="ECO:0000256" key="3">
    <source>
        <dbReference type="SAM" id="MobiDB-lite"/>
    </source>
</evidence>
<dbReference type="InterPro" id="IPR051414">
    <property type="entry name" value="Adenylate-forming_Reductase"/>
</dbReference>
<comment type="caution">
    <text evidence="5">The sequence shown here is derived from an EMBL/GenBank/DDBJ whole genome shotgun (WGS) entry which is preliminary data.</text>
</comment>
<dbReference type="Gene3D" id="3.40.50.720">
    <property type="entry name" value="NAD(P)-binding Rossmann-like Domain"/>
    <property type="match status" value="1"/>
</dbReference>
<dbReference type="SUPFAM" id="SSF51735">
    <property type="entry name" value="NAD(P)-binding Rossmann-fold domains"/>
    <property type="match status" value="1"/>
</dbReference>
<dbReference type="SUPFAM" id="SSF56801">
    <property type="entry name" value="Acetyl-CoA synthetase-like"/>
    <property type="match status" value="1"/>
</dbReference>
<dbReference type="PROSITE" id="PS50075">
    <property type="entry name" value="CARRIER"/>
    <property type="match status" value="1"/>
</dbReference>